<comment type="cofactor">
    <cofactor evidence="1">
        <name>FAD</name>
        <dbReference type="ChEBI" id="CHEBI:57692"/>
    </cofactor>
</comment>
<evidence type="ECO:0000313" key="10">
    <source>
        <dbReference type="EMBL" id="KIM84630.1"/>
    </source>
</evidence>
<accession>A0A0C3FKS4</accession>
<dbReference type="InterPro" id="IPR017046">
    <property type="entry name" value="Prenylcysteine_Oxase1"/>
</dbReference>
<feature type="signal peptide" evidence="8">
    <location>
        <begin position="1"/>
        <end position="16"/>
    </location>
</feature>
<protein>
    <recommendedName>
        <fullName evidence="9">Prenylcysteine lyase domain-containing protein</fullName>
    </recommendedName>
</protein>
<dbReference type="Pfam" id="PF13450">
    <property type="entry name" value="NAD_binding_8"/>
    <property type="match status" value="1"/>
</dbReference>
<proteinExistence type="inferred from homology"/>
<gene>
    <name evidence="10" type="ORF">PILCRDRAFT_818209</name>
</gene>
<dbReference type="Proteomes" id="UP000054166">
    <property type="component" value="Unassembled WGS sequence"/>
</dbReference>
<dbReference type="InterPro" id="IPR036188">
    <property type="entry name" value="FAD/NAD-bd_sf"/>
</dbReference>
<reference evidence="11" key="2">
    <citation type="submission" date="2015-01" db="EMBL/GenBank/DDBJ databases">
        <title>Evolutionary Origins and Diversification of the Mycorrhizal Mutualists.</title>
        <authorList>
            <consortium name="DOE Joint Genome Institute"/>
            <consortium name="Mycorrhizal Genomics Consortium"/>
            <person name="Kohler A."/>
            <person name="Kuo A."/>
            <person name="Nagy L.G."/>
            <person name="Floudas D."/>
            <person name="Copeland A."/>
            <person name="Barry K.W."/>
            <person name="Cichocki N."/>
            <person name="Veneault-Fourrey C."/>
            <person name="LaButti K."/>
            <person name="Lindquist E.A."/>
            <person name="Lipzen A."/>
            <person name="Lundell T."/>
            <person name="Morin E."/>
            <person name="Murat C."/>
            <person name="Riley R."/>
            <person name="Ohm R."/>
            <person name="Sun H."/>
            <person name="Tunlid A."/>
            <person name="Henrissat B."/>
            <person name="Grigoriev I.V."/>
            <person name="Hibbett D.S."/>
            <person name="Martin F."/>
        </authorList>
    </citation>
    <scope>NUCLEOTIDE SEQUENCE [LARGE SCALE GENOMIC DNA]</scope>
    <source>
        <strain evidence="11">F 1598</strain>
    </source>
</reference>
<dbReference type="HOGENOM" id="CLU_021176_0_0_1"/>
<evidence type="ECO:0000256" key="7">
    <source>
        <dbReference type="ARBA" id="ARBA00023180"/>
    </source>
</evidence>
<dbReference type="InterPro" id="IPR010795">
    <property type="entry name" value="Prenylcys_lyase"/>
</dbReference>
<dbReference type="PANTHER" id="PTHR15944">
    <property type="entry name" value="FARNESYLCYSTEINE LYASE"/>
    <property type="match status" value="1"/>
</dbReference>
<keyword evidence="7" id="KW-0325">Glycoprotein</keyword>
<feature type="chain" id="PRO_5002164477" description="Prenylcysteine lyase domain-containing protein" evidence="8">
    <location>
        <begin position="17"/>
        <end position="532"/>
    </location>
</feature>
<keyword evidence="4 8" id="KW-0732">Signal</keyword>
<dbReference type="Pfam" id="PF07156">
    <property type="entry name" value="Prenylcys_lyase"/>
    <property type="match status" value="1"/>
</dbReference>
<dbReference type="GO" id="GO:0001735">
    <property type="term" value="F:prenylcysteine oxidase activity"/>
    <property type="evidence" value="ECO:0007669"/>
    <property type="project" value="InterPro"/>
</dbReference>
<dbReference type="InParanoid" id="A0A0C3FKS4"/>
<comment type="similarity">
    <text evidence="2">Belongs to the prenylcysteine oxidase family.</text>
</comment>
<evidence type="ECO:0000313" key="11">
    <source>
        <dbReference type="Proteomes" id="UP000054166"/>
    </source>
</evidence>
<keyword evidence="5" id="KW-0274">FAD</keyword>
<dbReference type="GO" id="GO:0030328">
    <property type="term" value="P:prenylcysteine catabolic process"/>
    <property type="evidence" value="ECO:0007669"/>
    <property type="project" value="InterPro"/>
</dbReference>
<name>A0A0C3FKS4_PILCF</name>
<feature type="domain" description="Prenylcysteine lyase" evidence="9">
    <location>
        <begin position="158"/>
        <end position="498"/>
    </location>
</feature>
<keyword evidence="6" id="KW-0560">Oxidoreductase</keyword>
<dbReference type="GO" id="GO:0030327">
    <property type="term" value="P:prenylated protein catabolic process"/>
    <property type="evidence" value="ECO:0007669"/>
    <property type="project" value="TreeGrafter"/>
</dbReference>
<evidence type="ECO:0000256" key="3">
    <source>
        <dbReference type="ARBA" id="ARBA00022630"/>
    </source>
</evidence>
<evidence type="ECO:0000256" key="8">
    <source>
        <dbReference type="SAM" id="SignalP"/>
    </source>
</evidence>
<dbReference type="PANTHER" id="PTHR15944:SF0">
    <property type="entry name" value="PRENYLCYSTEINE LYASE DOMAIN-CONTAINING PROTEIN"/>
    <property type="match status" value="1"/>
</dbReference>
<evidence type="ECO:0000259" key="9">
    <source>
        <dbReference type="Pfam" id="PF07156"/>
    </source>
</evidence>
<keyword evidence="11" id="KW-1185">Reference proteome</keyword>
<dbReference type="SUPFAM" id="SSF51905">
    <property type="entry name" value="FAD/NAD(P)-binding domain"/>
    <property type="match status" value="1"/>
</dbReference>
<evidence type="ECO:0000256" key="1">
    <source>
        <dbReference type="ARBA" id="ARBA00001974"/>
    </source>
</evidence>
<dbReference type="EMBL" id="KN832987">
    <property type="protein sequence ID" value="KIM84630.1"/>
    <property type="molecule type" value="Genomic_DNA"/>
</dbReference>
<dbReference type="OrthoDB" id="437369at2759"/>
<dbReference type="STRING" id="765440.A0A0C3FKS4"/>
<dbReference type="PIRSF" id="PIRSF036292">
    <property type="entry name" value="Prenylcysteine_oxidase"/>
    <property type="match status" value="1"/>
</dbReference>
<dbReference type="Gene3D" id="3.50.50.60">
    <property type="entry name" value="FAD/NAD(P)-binding domain"/>
    <property type="match status" value="1"/>
</dbReference>
<keyword evidence="3" id="KW-0285">Flavoprotein</keyword>
<evidence type="ECO:0000256" key="4">
    <source>
        <dbReference type="ARBA" id="ARBA00022729"/>
    </source>
</evidence>
<evidence type="ECO:0000256" key="6">
    <source>
        <dbReference type="ARBA" id="ARBA00023002"/>
    </source>
</evidence>
<reference evidence="10 11" key="1">
    <citation type="submission" date="2014-04" db="EMBL/GenBank/DDBJ databases">
        <authorList>
            <consortium name="DOE Joint Genome Institute"/>
            <person name="Kuo A."/>
            <person name="Tarkka M."/>
            <person name="Buscot F."/>
            <person name="Kohler A."/>
            <person name="Nagy L.G."/>
            <person name="Floudas D."/>
            <person name="Copeland A."/>
            <person name="Barry K.W."/>
            <person name="Cichocki N."/>
            <person name="Veneault-Fourrey C."/>
            <person name="LaButti K."/>
            <person name="Lindquist E.A."/>
            <person name="Lipzen A."/>
            <person name="Lundell T."/>
            <person name="Morin E."/>
            <person name="Murat C."/>
            <person name="Sun H."/>
            <person name="Tunlid A."/>
            <person name="Henrissat B."/>
            <person name="Grigoriev I.V."/>
            <person name="Hibbett D.S."/>
            <person name="Martin F."/>
            <person name="Nordberg H.P."/>
            <person name="Cantor M.N."/>
            <person name="Hua S.X."/>
        </authorList>
    </citation>
    <scope>NUCLEOTIDE SEQUENCE [LARGE SCALE GENOMIC DNA]</scope>
    <source>
        <strain evidence="10 11">F 1598</strain>
    </source>
</reference>
<evidence type="ECO:0000256" key="2">
    <source>
        <dbReference type="ARBA" id="ARBA00009967"/>
    </source>
</evidence>
<organism evidence="10 11">
    <name type="scientific">Piloderma croceum (strain F 1598)</name>
    <dbReference type="NCBI Taxonomy" id="765440"/>
    <lineage>
        <taxon>Eukaryota</taxon>
        <taxon>Fungi</taxon>
        <taxon>Dikarya</taxon>
        <taxon>Basidiomycota</taxon>
        <taxon>Agaricomycotina</taxon>
        <taxon>Agaricomycetes</taxon>
        <taxon>Agaricomycetidae</taxon>
        <taxon>Atheliales</taxon>
        <taxon>Atheliaceae</taxon>
        <taxon>Piloderma</taxon>
    </lineage>
</organism>
<sequence>MRLFAVYLLLSGSSLAFQLPFKIPFFHVQDDAPQLAAESEVQPARIAIIGAGAAGSSAAFWISKARERFGLEVEVDVYDREPYIGGRSTVVYPYNDTTNMKPLELGASIFVRANKNLWRASDEFNLTRLNFEEEDSTMGIWDGQNFLLTTGSGGYFSDWWNTLKVLWRYGYAAPTQTQKIVDTMVEQFVQLYSPEAPKWDNISSLASSFEWTDMHTQTMSEYLDSLEISQKFTREFVEAATRVNYGQDVDKIHALEGLCSMATKGATGIQGGNFQIFEQFLLRSKANLYLSTAVRSIKRNSNTPVPPSWTVRTDRGSKNYKAVIIAAPFHSTGIKLPSAISSQIPKQPYVHLHVTLLTTTSPQPNPEYFSLSASSKIPSMVLTSYEGVRQGGKEPEFNSLSYHGHATTVIDGVPEQRSVKIFSKERVSDEWLDNIFMGKVGWVHRKEWDAYPQLPPTTTFPPVTLDEGLYYVNAFEPFISTMETETIASRNVVDLLLNEAFGIGICGLKISSHEANETLAGDPADFVLGWDC</sequence>
<dbReference type="AlphaFoldDB" id="A0A0C3FKS4"/>
<evidence type="ECO:0000256" key="5">
    <source>
        <dbReference type="ARBA" id="ARBA00022827"/>
    </source>
</evidence>